<evidence type="ECO:0000313" key="7">
    <source>
        <dbReference type="Proteomes" id="UP000594262"/>
    </source>
</evidence>
<dbReference type="Gene3D" id="3.10.20.90">
    <property type="entry name" value="Phosphatidylinositol 3-kinase Catalytic Subunit, Chain A, domain 1"/>
    <property type="match status" value="1"/>
</dbReference>
<evidence type="ECO:0000256" key="4">
    <source>
        <dbReference type="ARBA" id="ARBA00025779"/>
    </source>
</evidence>
<dbReference type="GO" id="GO:0035371">
    <property type="term" value="C:microtubule plus-end"/>
    <property type="evidence" value="ECO:0007669"/>
    <property type="project" value="TreeGrafter"/>
</dbReference>
<evidence type="ECO:0000256" key="2">
    <source>
        <dbReference type="ARBA" id="ARBA00022490"/>
    </source>
</evidence>
<comment type="subcellular location">
    <subcellularLocation>
        <location evidence="1">Cytoplasm</location>
    </subcellularLocation>
</comment>
<dbReference type="GO" id="GO:0051010">
    <property type="term" value="F:microtubule plus-end binding"/>
    <property type="evidence" value="ECO:0007669"/>
    <property type="project" value="TreeGrafter"/>
</dbReference>
<dbReference type="Pfam" id="PF01302">
    <property type="entry name" value="CAP_GLY"/>
    <property type="match status" value="1"/>
</dbReference>
<evidence type="ECO:0000259" key="5">
    <source>
        <dbReference type="PROSITE" id="PS50245"/>
    </source>
</evidence>
<dbReference type="GO" id="GO:0043014">
    <property type="term" value="F:alpha-tubulin binding"/>
    <property type="evidence" value="ECO:0007669"/>
    <property type="project" value="InterPro"/>
</dbReference>
<dbReference type="InterPro" id="IPR000938">
    <property type="entry name" value="CAP-Gly_domain"/>
</dbReference>
<dbReference type="GO" id="GO:0007023">
    <property type="term" value="P:post-chaperonin tubulin folding pathway"/>
    <property type="evidence" value="ECO:0007669"/>
    <property type="project" value="InterPro"/>
</dbReference>
<dbReference type="InterPro" id="IPR000626">
    <property type="entry name" value="Ubiquitin-like_dom"/>
</dbReference>
<dbReference type="GO" id="GO:0005829">
    <property type="term" value="C:cytosol"/>
    <property type="evidence" value="ECO:0007669"/>
    <property type="project" value="UniProtKB-ARBA"/>
</dbReference>
<dbReference type="OrthoDB" id="5295208at2759"/>
<protein>
    <recommendedName>
        <fullName evidence="5">CAP-Gly domain-containing protein</fullName>
    </recommendedName>
</protein>
<dbReference type="InterPro" id="IPR036859">
    <property type="entry name" value="CAP-Gly_dom_sf"/>
</dbReference>
<accession>A0A7M5WSW7</accession>
<organism evidence="6 7">
    <name type="scientific">Clytia hemisphaerica</name>
    <dbReference type="NCBI Taxonomy" id="252671"/>
    <lineage>
        <taxon>Eukaryota</taxon>
        <taxon>Metazoa</taxon>
        <taxon>Cnidaria</taxon>
        <taxon>Hydrozoa</taxon>
        <taxon>Hydroidolina</taxon>
        <taxon>Leptothecata</taxon>
        <taxon>Obeliida</taxon>
        <taxon>Clytiidae</taxon>
        <taxon>Clytia</taxon>
    </lineage>
</organism>
<name>A0A7M5WSW7_9CNID</name>
<dbReference type="AlphaFoldDB" id="A0A7M5WSW7"/>
<dbReference type="Gene3D" id="2.30.30.190">
    <property type="entry name" value="CAP Gly-rich-like domain"/>
    <property type="match status" value="1"/>
</dbReference>
<dbReference type="PANTHER" id="PTHR18916:SF85">
    <property type="entry name" value="TUBULIN-FOLDING COFACTOR B"/>
    <property type="match status" value="1"/>
</dbReference>
<keyword evidence="7" id="KW-1185">Reference proteome</keyword>
<dbReference type="PROSITE" id="PS50245">
    <property type="entry name" value="CAP_GLY_2"/>
    <property type="match status" value="1"/>
</dbReference>
<evidence type="ECO:0000256" key="1">
    <source>
        <dbReference type="ARBA" id="ARBA00004496"/>
    </source>
</evidence>
<dbReference type="InterPro" id="IPR029071">
    <property type="entry name" value="Ubiquitin-like_domsf"/>
</dbReference>
<dbReference type="SUPFAM" id="SSF54236">
    <property type="entry name" value="Ubiquitin-like"/>
    <property type="match status" value="1"/>
</dbReference>
<keyword evidence="3" id="KW-0143">Chaperone</keyword>
<dbReference type="FunFam" id="2.30.30.190:FF:000013">
    <property type="entry name" value="Tubulin-folding cofactor B"/>
    <property type="match status" value="1"/>
</dbReference>
<dbReference type="SMART" id="SM01052">
    <property type="entry name" value="CAP_GLY"/>
    <property type="match status" value="1"/>
</dbReference>
<proteinExistence type="inferred from homology"/>
<dbReference type="GeneID" id="136809864"/>
<sequence length="242" mass="28143">MSDFVLLNISSTISQYGSEKRFAKDLLISEFKGKLELITGCQSQWMRLELYNQDNVKMATMDDERMLGFYSPEDQWRVHVVDTNPSSVKGEFDDLSKVEKYEISEDDYNNKKDSVRNFMRMNKVGNFSEEAIEAKKREFEEEEKETQRAKTFKIGDRCETSVPKQQKRRGCVMFIGEVEFKPGHWIGVKYDEPLGKNDGSVKGIRYFTCQQKYGGFVRPSHCEVGDFPEEDLGFSDDEIDEM</sequence>
<dbReference type="Proteomes" id="UP000594262">
    <property type="component" value="Unplaced"/>
</dbReference>
<dbReference type="CDD" id="cd01789">
    <property type="entry name" value="Ubl_TBCB"/>
    <property type="match status" value="1"/>
</dbReference>
<dbReference type="GO" id="GO:0005938">
    <property type="term" value="C:cell cortex"/>
    <property type="evidence" value="ECO:0007669"/>
    <property type="project" value="TreeGrafter"/>
</dbReference>
<dbReference type="GO" id="GO:0005634">
    <property type="term" value="C:nucleus"/>
    <property type="evidence" value="ECO:0007669"/>
    <property type="project" value="TreeGrafter"/>
</dbReference>
<dbReference type="InterPro" id="IPR045172">
    <property type="entry name" value="TBCB_Ubl"/>
</dbReference>
<dbReference type="EnsemblMetazoa" id="CLYHEMT011844.1">
    <property type="protein sequence ID" value="CLYHEMP011844.1"/>
    <property type="gene ID" value="CLYHEMG011844"/>
</dbReference>
<evidence type="ECO:0000256" key="3">
    <source>
        <dbReference type="ARBA" id="ARBA00023186"/>
    </source>
</evidence>
<dbReference type="PANTHER" id="PTHR18916">
    <property type="entry name" value="DYNACTIN 1-RELATED MICROTUBULE-BINDING"/>
    <property type="match status" value="1"/>
</dbReference>
<feature type="domain" description="CAP-Gly" evidence="5">
    <location>
        <begin position="176"/>
        <end position="218"/>
    </location>
</feature>
<dbReference type="GO" id="GO:0007021">
    <property type="term" value="P:tubulin complex assembly"/>
    <property type="evidence" value="ECO:0007669"/>
    <property type="project" value="InterPro"/>
</dbReference>
<dbReference type="PROSITE" id="PS00845">
    <property type="entry name" value="CAP_GLY_1"/>
    <property type="match status" value="1"/>
</dbReference>
<reference evidence="6" key="1">
    <citation type="submission" date="2021-01" db="UniProtKB">
        <authorList>
            <consortium name="EnsemblMetazoa"/>
        </authorList>
    </citation>
    <scope>IDENTIFICATION</scope>
</reference>
<dbReference type="Pfam" id="PF14560">
    <property type="entry name" value="Ubiquitin_2"/>
    <property type="match status" value="1"/>
</dbReference>
<keyword evidence="2" id="KW-0963">Cytoplasm</keyword>
<dbReference type="RefSeq" id="XP_066922523.1">
    <property type="nucleotide sequence ID" value="XM_067066422.1"/>
</dbReference>
<comment type="similarity">
    <text evidence="4">Belongs to the TBCB family.</text>
</comment>
<dbReference type="SUPFAM" id="SSF74924">
    <property type="entry name" value="Cap-Gly domain"/>
    <property type="match status" value="1"/>
</dbReference>
<evidence type="ECO:0000313" key="6">
    <source>
        <dbReference type="EnsemblMetazoa" id="CLYHEMP011844.1"/>
    </source>
</evidence>
<dbReference type="GO" id="GO:0031122">
    <property type="term" value="P:cytoplasmic microtubule organization"/>
    <property type="evidence" value="ECO:0007669"/>
    <property type="project" value="TreeGrafter"/>
</dbReference>